<feature type="active site" description="Proton acceptor" evidence="7 8">
    <location>
        <position position="140"/>
    </location>
</feature>
<dbReference type="NCBIfam" id="NF003589">
    <property type="entry name" value="PRK05254.1-2"/>
    <property type="match status" value="1"/>
</dbReference>
<dbReference type="PANTHER" id="PTHR11264">
    <property type="entry name" value="URACIL-DNA GLYCOSYLASE"/>
    <property type="match status" value="1"/>
</dbReference>
<evidence type="ECO:0000256" key="5">
    <source>
        <dbReference type="ARBA" id="ARBA00022801"/>
    </source>
</evidence>
<keyword evidence="5 7" id="KW-0378">Hydrolase</keyword>
<evidence type="ECO:0000256" key="2">
    <source>
        <dbReference type="ARBA" id="ARBA00008184"/>
    </source>
</evidence>
<dbReference type="HAMAP" id="MF_00148">
    <property type="entry name" value="UDG"/>
    <property type="match status" value="1"/>
</dbReference>
<dbReference type="OMA" id="PDNGYLM"/>
<dbReference type="SUPFAM" id="SSF52141">
    <property type="entry name" value="Uracil-DNA glycosylase-like"/>
    <property type="match status" value="1"/>
</dbReference>
<dbReference type="Gene3D" id="3.40.470.10">
    <property type="entry name" value="Uracil-DNA glycosylase-like domain"/>
    <property type="match status" value="1"/>
</dbReference>
<dbReference type="PANTHER" id="PTHR11264:SF0">
    <property type="entry name" value="URACIL-DNA GLYCOSYLASE"/>
    <property type="match status" value="1"/>
</dbReference>
<keyword evidence="4 7" id="KW-0227">DNA damage</keyword>
<dbReference type="FunFam" id="3.40.470.10:FF:000001">
    <property type="entry name" value="Uracil-DNA glycosylase"/>
    <property type="match status" value="1"/>
</dbReference>
<evidence type="ECO:0000313" key="13">
    <source>
        <dbReference type="Proteomes" id="UP000054350"/>
    </source>
</evidence>
<dbReference type="SMART" id="SM00986">
    <property type="entry name" value="UDG"/>
    <property type="match status" value="1"/>
</dbReference>
<dbReference type="PROSITE" id="PS00130">
    <property type="entry name" value="U_DNA_GLYCOSYLASE"/>
    <property type="match status" value="1"/>
</dbReference>
<dbReference type="Proteomes" id="UP000054350">
    <property type="component" value="Unassembled WGS sequence"/>
</dbReference>
<feature type="compositionally biased region" description="Acidic residues" evidence="10">
    <location>
        <begin position="307"/>
        <end position="329"/>
    </location>
</feature>
<accession>A0A0L0T3Z7</accession>
<dbReference type="STRING" id="578462.A0A0L0T3Z7"/>
<feature type="compositionally biased region" description="Polar residues" evidence="10">
    <location>
        <begin position="38"/>
        <end position="50"/>
    </location>
</feature>
<comment type="catalytic activity">
    <reaction evidence="1 7 9">
        <text>Hydrolyzes single-stranded DNA or mismatched double-stranded DNA and polynucleotides, releasing free uracil.</text>
        <dbReference type="EC" id="3.2.2.27"/>
    </reaction>
</comment>
<dbReference type="GO" id="GO:0005739">
    <property type="term" value="C:mitochondrion"/>
    <property type="evidence" value="ECO:0007669"/>
    <property type="project" value="UniProtKB-SubCell"/>
</dbReference>
<comment type="similarity">
    <text evidence="2 7 9">Belongs to the uracil-DNA glycosylase (UDG) superfamily. UNG family.</text>
</comment>
<dbReference type="EC" id="3.2.2.27" evidence="3 7"/>
<name>A0A0L0T3Z7_ALLM3</name>
<reference evidence="13" key="2">
    <citation type="submission" date="2009-11" db="EMBL/GenBank/DDBJ databases">
        <title>The Genome Sequence of Allomyces macrogynus strain ATCC 38327.</title>
        <authorList>
            <consortium name="The Broad Institute Genome Sequencing Platform"/>
            <person name="Russ C."/>
            <person name="Cuomo C."/>
            <person name="Shea T."/>
            <person name="Young S.K."/>
            <person name="Zeng Q."/>
            <person name="Koehrsen M."/>
            <person name="Haas B."/>
            <person name="Borodovsky M."/>
            <person name="Guigo R."/>
            <person name="Alvarado L."/>
            <person name="Berlin A."/>
            <person name="Borenstein D."/>
            <person name="Chen Z."/>
            <person name="Engels R."/>
            <person name="Freedman E."/>
            <person name="Gellesch M."/>
            <person name="Goldberg J."/>
            <person name="Griggs A."/>
            <person name="Gujja S."/>
            <person name="Heiman D."/>
            <person name="Hepburn T."/>
            <person name="Howarth C."/>
            <person name="Jen D."/>
            <person name="Larson L."/>
            <person name="Lewis B."/>
            <person name="Mehta T."/>
            <person name="Park D."/>
            <person name="Pearson M."/>
            <person name="Roberts A."/>
            <person name="Saif S."/>
            <person name="Shenoy N."/>
            <person name="Sisk P."/>
            <person name="Stolte C."/>
            <person name="Sykes S."/>
            <person name="Walk T."/>
            <person name="White J."/>
            <person name="Yandava C."/>
            <person name="Burger G."/>
            <person name="Gray M.W."/>
            <person name="Holland P.W.H."/>
            <person name="King N."/>
            <person name="Lang F.B.F."/>
            <person name="Roger A.J."/>
            <person name="Ruiz-Trillo I."/>
            <person name="Lander E."/>
            <person name="Nusbaum C."/>
        </authorList>
    </citation>
    <scope>NUCLEOTIDE SEQUENCE [LARGE SCALE GENOMIC DNA]</scope>
    <source>
        <strain evidence="13">ATCC 38327</strain>
    </source>
</reference>
<keyword evidence="7" id="KW-0496">Mitochondrion</keyword>
<dbReference type="GO" id="GO:0005634">
    <property type="term" value="C:nucleus"/>
    <property type="evidence" value="ECO:0007669"/>
    <property type="project" value="UniProtKB-SubCell"/>
</dbReference>
<dbReference type="NCBIfam" id="TIGR00628">
    <property type="entry name" value="ung"/>
    <property type="match status" value="1"/>
</dbReference>
<evidence type="ECO:0000256" key="3">
    <source>
        <dbReference type="ARBA" id="ARBA00012030"/>
    </source>
</evidence>
<evidence type="ECO:0000256" key="4">
    <source>
        <dbReference type="ARBA" id="ARBA00022763"/>
    </source>
</evidence>
<dbReference type="InterPro" id="IPR002043">
    <property type="entry name" value="UDG_fam1"/>
</dbReference>
<evidence type="ECO:0000256" key="8">
    <source>
        <dbReference type="PROSITE-ProRule" id="PRU10072"/>
    </source>
</evidence>
<evidence type="ECO:0000256" key="1">
    <source>
        <dbReference type="ARBA" id="ARBA00001400"/>
    </source>
</evidence>
<evidence type="ECO:0000256" key="6">
    <source>
        <dbReference type="ARBA" id="ARBA00023204"/>
    </source>
</evidence>
<dbReference type="AlphaFoldDB" id="A0A0L0T3Z7"/>
<keyword evidence="7" id="KW-0539">Nucleus</keyword>
<evidence type="ECO:0000256" key="9">
    <source>
        <dbReference type="RuleBase" id="RU003780"/>
    </source>
</evidence>
<dbReference type="eggNOG" id="KOG2994">
    <property type="taxonomic scope" value="Eukaryota"/>
</dbReference>
<dbReference type="EMBL" id="GG745361">
    <property type="protein sequence ID" value="KNE69523.1"/>
    <property type="molecule type" value="Genomic_DNA"/>
</dbReference>
<dbReference type="GO" id="GO:0004844">
    <property type="term" value="F:uracil DNA N-glycosylase activity"/>
    <property type="evidence" value="ECO:0007669"/>
    <property type="project" value="UniProtKB-UniRule"/>
</dbReference>
<protein>
    <recommendedName>
        <fullName evidence="3 7">Uracil-DNA glycosylase</fullName>
        <shortName evidence="7">UDG</shortName>
        <ecNumber evidence="3 7">3.2.2.27</ecNumber>
    </recommendedName>
</protein>
<dbReference type="GO" id="GO:0097510">
    <property type="term" value="P:base-excision repair, AP site formation via deaminated base removal"/>
    <property type="evidence" value="ECO:0007669"/>
    <property type="project" value="TreeGrafter"/>
</dbReference>
<dbReference type="NCBIfam" id="NF003592">
    <property type="entry name" value="PRK05254.1-5"/>
    <property type="match status" value="1"/>
</dbReference>
<evidence type="ECO:0000256" key="7">
    <source>
        <dbReference type="HAMAP-Rule" id="MF_03166"/>
    </source>
</evidence>
<dbReference type="InterPro" id="IPR018085">
    <property type="entry name" value="Ura-DNA_Glyclase_AS"/>
</dbReference>
<organism evidence="12 13">
    <name type="scientific">Allomyces macrogynus (strain ATCC 38327)</name>
    <name type="common">Allomyces javanicus var. macrogynus</name>
    <dbReference type="NCBI Taxonomy" id="578462"/>
    <lineage>
        <taxon>Eukaryota</taxon>
        <taxon>Fungi</taxon>
        <taxon>Fungi incertae sedis</taxon>
        <taxon>Blastocladiomycota</taxon>
        <taxon>Blastocladiomycetes</taxon>
        <taxon>Blastocladiales</taxon>
        <taxon>Blastocladiaceae</taxon>
        <taxon>Allomyces</taxon>
    </lineage>
</organism>
<evidence type="ECO:0000313" key="12">
    <source>
        <dbReference type="EMBL" id="KNE69523.1"/>
    </source>
</evidence>
<dbReference type="Pfam" id="PF03167">
    <property type="entry name" value="UDG"/>
    <property type="match status" value="1"/>
</dbReference>
<evidence type="ECO:0000259" key="11">
    <source>
        <dbReference type="SMART" id="SM00986"/>
    </source>
</evidence>
<dbReference type="OrthoDB" id="10031947at2759"/>
<evidence type="ECO:0000256" key="10">
    <source>
        <dbReference type="SAM" id="MobiDB-lite"/>
    </source>
</evidence>
<feature type="region of interest" description="Disordered" evidence="10">
    <location>
        <begin position="298"/>
        <end position="357"/>
    </location>
</feature>
<feature type="domain" description="Uracil-DNA glycosylase-like" evidence="11">
    <location>
        <begin position="125"/>
        <end position="288"/>
    </location>
</feature>
<feature type="compositionally biased region" description="Acidic residues" evidence="10">
    <location>
        <begin position="343"/>
        <end position="357"/>
    </location>
</feature>
<keyword evidence="13" id="KW-1185">Reference proteome</keyword>
<dbReference type="InterPro" id="IPR005122">
    <property type="entry name" value="Uracil-DNA_glycosylase-like"/>
</dbReference>
<proteinExistence type="inferred from homology"/>
<dbReference type="SMART" id="SM00987">
    <property type="entry name" value="UreE_C"/>
    <property type="match status" value="1"/>
</dbReference>
<comment type="function">
    <text evidence="7 9">Excises uracil residues from the DNA which can arise as a result of misincorporation of dUMP residues by DNA polymerase or due to deamination of cytosine.</text>
</comment>
<dbReference type="NCBIfam" id="NF003591">
    <property type="entry name" value="PRK05254.1-4"/>
    <property type="match status" value="1"/>
</dbReference>
<reference evidence="12 13" key="1">
    <citation type="submission" date="2009-11" db="EMBL/GenBank/DDBJ databases">
        <title>Annotation of Allomyces macrogynus ATCC 38327.</title>
        <authorList>
            <consortium name="The Broad Institute Genome Sequencing Platform"/>
            <person name="Russ C."/>
            <person name="Cuomo C."/>
            <person name="Burger G."/>
            <person name="Gray M.W."/>
            <person name="Holland P.W.H."/>
            <person name="King N."/>
            <person name="Lang F.B.F."/>
            <person name="Roger A.J."/>
            <person name="Ruiz-Trillo I."/>
            <person name="Young S.K."/>
            <person name="Zeng Q."/>
            <person name="Gargeya S."/>
            <person name="Fitzgerald M."/>
            <person name="Haas B."/>
            <person name="Abouelleil A."/>
            <person name="Alvarado L."/>
            <person name="Arachchi H.M."/>
            <person name="Berlin A."/>
            <person name="Chapman S.B."/>
            <person name="Gearin G."/>
            <person name="Goldberg J."/>
            <person name="Griggs A."/>
            <person name="Gujja S."/>
            <person name="Hansen M."/>
            <person name="Heiman D."/>
            <person name="Howarth C."/>
            <person name="Larimer J."/>
            <person name="Lui A."/>
            <person name="MacDonald P.J.P."/>
            <person name="McCowen C."/>
            <person name="Montmayeur A."/>
            <person name="Murphy C."/>
            <person name="Neiman D."/>
            <person name="Pearson M."/>
            <person name="Priest M."/>
            <person name="Roberts A."/>
            <person name="Saif S."/>
            <person name="Shea T."/>
            <person name="Sisk P."/>
            <person name="Stolte C."/>
            <person name="Sykes S."/>
            <person name="Wortman J."/>
            <person name="Nusbaum C."/>
            <person name="Birren B."/>
        </authorList>
    </citation>
    <scope>NUCLEOTIDE SEQUENCE [LARGE SCALE GENOMIC DNA]</scope>
    <source>
        <strain evidence="12 13">ATCC 38327</strain>
    </source>
</reference>
<dbReference type="VEuPathDB" id="FungiDB:AMAG_14087"/>
<gene>
    <name evidence="7" type="primary">UNG1</name>
    <name evidence="12" type="ORF">AMAG_14087</name>
</gene>
<dbReference type="NCBIfam" id="NF003588">
    <property type="entry name" value="PRK05254.1-1"/>
    <property type="match status" value="1"/>
</dbReference>
<dbReference type="CDD" id="cd10027">
    <property type="entry name" value="UDG-F1-like"/>
    <property type="match status" value="1"/>
</dbReference>
<sequence length="357" mass="38879">MSMQAWLKKANPNLDLDKGKSPAASTTTKVAGTKRPNPATNGESSSTSTALAPRAKKAKVYPASNPKDGPEHLALERAAMHPSWYYRLEDELKKPYMKELKTFLAGEEARGKIIYPPSNMVYTWATIPFDQIKVVILGQDPYHNPGQAHGLSFSVLPGIAPPPSLVNIYTELVADHDQPKSAVPQHGYLGGWAKQGVLLLNAVLTVNRNEPASHAKKGWEKLTDAVVKHLNAEGDHLVFILWGSHAQKKGAGIDKKRHLVLTSAHPSPLSAYRGFFGSKPFSKANAYLEKNGKTPIDWMRLPTLDEEKAEEEAKEEGEDEEEGEGEEGEDGKAVEGTAAVAADGDDDEAADEDQEDE</sequence>
<dbReference type="InterPro" id="IPR036895">
    <property type="entry name" value="Uracil-DNA_glycosylase-like_sf"/>
</dbReference>
<keyword evidence="6 7" id="KW-0234">DNA repair</keyword>
<feature type="region of interest" description="Disordered" evidence="10">
    <location>
        <begin position="1"/>
        <end position="69"/>
    </location>
</feature>
<comment type="subcellular location">
    <subcellularLocation>
        <location evidence="7">Mitochondrion</location>
    </subcellularLocation>
    <subcellularLocation>
        <location evidence="7">Nucleus</location>
    </subcellularLocation>
</comment>